<dbReference type="OrthoDB" id="367386at2"/>
<dbReference type="InterPro" id="IPR004839">
    <property type="entry name" value="Aminotransferase_I/II_large"/>
</dbReference>
<dbReference type="InterPro" id="IPR051798">
    <property type="entry name" value="Class-II_PLP-Dep_Aminotrans"/>
</dbReference>
<evidence type="ECO:0000313" key="7">
    <source>
        <dbReference type="EMBL" id="SEQ24187.1"/>
    </source>
</evidence>
<comment type="similarity">
    <text evidence="5">Belongs to the class-II pyridoxal-phosphate-dependent aminotransferase family. MalY/PatB cystathionine beta-lyase subfamily.</text>
</comment>
<protein>
    <recommendedName>
        <fullName evidence="2">cysteine-S-conjugate beta-lyase</fullName>
        <ecNumber evidence="2">4.4.1.13</ecNumber>
    </recommendedName>
</protein>
<keyword evidence="8" id="KW-1185">Reference proteome</keyword>
<evidence type="ECO:0000259" key="6">
    <source>
        <dbReference type="Pfam" id="PF00155"/>
    </source>
</evidence>
<evidence type="ECO:0000313" key="8">
    <source>
        <dbReference type="Proteomes" id="UP000182360"/>
    </source>
</evidence>
<dbReference type="PANTHER" id="PTHR43525:SF1">
    <property type="entry name" value="PROTEIN MALY"/>
    <property type="match status" value="1"/>
</dbReference>
<feature type="domain" description="Aminotransferase class I/classII large" evidence="6">
    <location>
        <begin position="30"/>
        <end position="384"/>
    </location>
</feature>
<dbReference type="EMBL" id="FOFU01000003">
    <property type="protein sequence ID" value="SEQ24187.1"/>
    <property type="molecule type" value="Genomic_DNA"/>
</dbReference>
<dbReference type="STRING" id="163.SAMN04487775_101375"/>
<dbReference type="NCBIfam" id="TIGR04350">
    <property type="entry name" value="C_S_lyase_PatB"/>
    <property type="match status" value="1"/>
</dbReference>
<dbReference type="GO" id="GO:0030170">
    <property type="term" value="F:pyridoxal phosphate binding"/>
    <property type="evidence" value="ECO:0007669"/>
    <property type="project" value="InterPro"/>
</dbReference>
<dbReference type="InterPro" id="IPR015421">
    <property type="entry name" value="PyrdxlP-dep_Trfase_major"/>
</dbReference>
<dbReference type="InterPro" id="IPR027619">
    <property type="entry name" value="C-S_lyase_PatB-like"/>
</dbReference>
<evidence type="ECO:0000256" key="1">
    <source>
        <dbReference type="ARBA" id="ARBA00001933"/>
    </source>
</evidence>
<name>A0A1H9EF40_9SPIR</name>
<gene>
    <name evidence="7" type="ORF">SAMN04487977_103135</name>
</gene>
<evidence type="ECO:0000256" key="5">
    <source>
        <dbReference type="ARBA" id="ARBA00037974"/>
    </source>
</evidence>
<reference evidence="7 8" key="1">
    <citation type="submission" date="2016-10" db="EMBL/GenBank/DDBJ databases">
        <authorList>
            <person name="de Groot N.N."/>
        </authorList>
    </citation>
    <scope>NUCLEOTIDE SEQUENCE [LARGE SCALE GENOMIC DNA]</scope>
    <source>
        <strain evidence="7 8">B25</strain>
    </source>
</reference>
<dbReference type="InterPro" id="IPR015424">
    <property type="entry name" value="PyrdxlP-dep_Trfase"/>
</dbReference>
<comment type="cofactor">
    <cofactor evidence="1">
        <name>pyridoxal 5'-phosphate</name>
        <dbReference type="ChEBI" id="CHEBI:597326"/>
    </cofactor>
</comment>
<dbReference type="RefSeq" id="WP_074642221.1">
    <property type="nucleotide sequence ID" value="NZ_FOFU01000003.1"/>
</dbReference>
<dbReference type="EC" id="4.4.1.13" evidence="2"/>
<evidence type="ECO:0000256" key="3">
    <source>
        <dbReference type="ARBA" id="ARBA00022898"/>
    </source>
</evidence>
<evidence type="ECO:0000256" key="4">
    <source>
        <dbReference type="ARBA" id="ARBA00023239"/>
    </source>
</evidence>
<proteinExistence type="inferred from homology"/>
<sequence>MSYNFNSVIDRHGTNCIKTDLAVIRGKPADVLSLWVADMDFPTSPAILEALHNKVDHGIFGYSCLDDDFFSALKNWMQTEHDFSPERRELVTTPGVVFGISCAIKAFTQEGDSVIIQTPVYYPFKNMIELNNRKLVTSSLYEKEGKYYINFEDFEKKIIENNVKLFILCSPHNPVSRVWTREELQKLSDICLRNNVIVFSDEIHNDFVYGPNKHIVFSNLSPEAAENSIVSMSVSKTFNLAGLQFSTNFIKNPVLRNKFRIEKDKTGYDEPSLMGLTAALAAYKNGKPWLLDLHKHLKENIDFVRNFLAEKLPSVRLIEPEGTFLLWLDFSKLGLSDSEIDDIIVNKAKVWLDRGTMFGPEGEYYQRINVATPRPVLEEALNRIEGAFKEIKHV</sequence>
<dbReference type="Proteomes" id="UP000182360">
    <property type="component" value="Unassembled WGS sequence"/>
</dbReference>
<evidence type="ECO:0000256" key="2">
    <source>
        <dbReference type="ARBA" id="ARBA00012224"/>
    </source>
</evidence>
<accession>A0A1H9EF40</accession>
<dbReference type="GO" id="GO:0047804">
    <property type="term" value="F:cysteine-S-conjugate beta-lyase activity"/>
    <property type="evidence" value="ECO:0007669"/>
    <property type="project" value="UniProtKB-EC"/>
</dbReference>
<dbReference type="AlphaFoldDB" id="A0A1H9EF40"/>
<dbReference type="Gene3D" id="3.90.1150.10">
    <property type="entry name" value="Aspartate Aminotransferase, domain 1"/>
    <property type="match status" value="1"/>
</dbReference>
<dbReference type="Gene3D" id="3.40.640.10">
    <property type="entry name" value="Type I PLP-dependent aspartate aminotransferase-like (Major domain)"/>
    <property type="match status" value="1"/>
</dbReference>
<dbReference type="PANTHER" id="PTHR43525">
    <property type="entry name" value="PROTEIN MALY"/>
    <property type="match status" value="1"/>
</dbReference>
<keyword evidence="3" id="KW-0663">Pyridoxal phosphate</keyword>
<dbReference type="CDD" id="cd00609">
    <property type="entry name" value="AAT_like"/>
    <property type="match status" value="1"/>
</dbReference>
<dbReference type="SUPFAM" id="SSF53383">
    <property type="entry name" value="PLP-dependent transferases"/>
    <property type="match status" value="1"/>
</dbReference>
<organism evidence="7 8">
    <name type="scientific">Treponema bryantii</name>
    <dbReference type="NCBI Taxonomy" id="163"/>
    <lineage>
        <taxon>Bacteria</taxon>
        <taxon>Pseudomonadati</taxon>
        <taxon>Spirochaetota</taxon>
        <taxon>Spirochaetia</taxon>
        <taxon>Spirochaetales</taxon>
        <taxon>Treponemataceae</taxon>
        <taxon>Treponema</taxon>
    </lineage>
</organism>
<dbReference type="InterPro" id="IPR015422">
    <property type="entry name" value="PyrdxlP-dep_Trfase_small"/>
</dbReference>
<dbReference type="Pfam" id="PF00155">
    <property type="entry name" value="Aminotran_1_2"/>
    <property type="match status" value="1"/>
</dbReference>
<keyword evidence="4 7" id="KW-0456">Lyase</keyword>